<sequence>MKYLIVKLGEREIMVLIPNSALGAIVGDESSELISLIPGQLAGFPQGVLFLGGNDTVQGSVDGEVINGNQGIDQISGGGGNDTLFGGQDGDIIDGGVGDDILFGNLGADIITGGDGNDNLFGGKDNDNLSGDLGNDILSGDFGIDALTGGGGSDIFVLGIGGGGADVITDFQDSADLMQLPAGLTFSNLRVTTSGNQTVIALTTTGEELARLDTIQPAAITAADFVGGSSPPVPQGEPGSNIATALDLGVLPDLLNYSQFVGKDDPNDFYRFTVQNNSDFSLVLGAVSNQTKVNLIKDFNNNNQVNSGDGDILDAAYAYSSSNAEINRALEAGTYYVQVSNDSGTNYDLRFEAASKPATTPSNPGNTLNTALDLGSLSQNINFTDFVGKSDPVDIYRFTLNRNSDVEMIVGAVNQQTKLDLIKDYNNNGQINSGDGDILDAAYGYSSSNGEITKALEAGTYYIQVSNDAATNYDLRVNVSPR</sequence>
<evidence type="ECO:0000313" key="3">
    <source>
        <dbReference type="EMBL" id="VXD14121.1"/>
    </source>
</evidence>
<dbReference type="SUPFAM" id="SSF51120">
    <property type="entry name" value="beta-Roll"/>
    <property type="match status" value="2"/>
</dbReference>
<dbReference type="Proteomes" id="UP000184550">
    <property type="component" value="Unassembled WGS sequence"/>
</dbReference>
<proteinExistence type="predicted"/>
<dbReference type="Pfam" id="PF00353">
    <property type="entry name" value="HemolysinCabind"/>
    <property type="match status" value="3"/>
</dbReference>
<dbReference type="GO" id="GO:0005509">
    <property type="term" value="F:calcium ion binding"/>
    <property type="evidence" value="ECO:0007669"/>
    <property type="project" value="InterPro"/>
</dbReference>
<dbReference type="PANTHER" id="PTHR38340">
    <property type="entry name" value="S-LAYER PROTEIN"/>
    <property type="match status" value="1"/>
</dbReference>
<accession>A0A7Z9BHV9</accession>
<dbReference type="InterPro" id="IPR018511">
    <property type="entry name" value="Hemolysin-typ_Ca-bd_CS"/>
</dbReference>
<dbReference type="PROSITE" id="PS00330">
    <property type="entry name" value="HEMOLYSIN_CALCIUM"/>
    <property type="match status" value="3"/>
</dbReference>
<dbReference type="GO" id="GO:0005576">
    <property type="term" value="C:extracellular region"/>
    <property type="evidence" value="ECO:0007669"/>
    <property type="project" value="UniProtKB-SubCell"/>
</dbReference>
<keyword evidence="4" id="KW-1185">Reference proteome</keyword>
<dbReference type="EMBL" id="CZCU02000099">
    <property type="protein sequence ID" value="VXD14121.1"/>
    <property type="molecule type" value="Genomic_DNA"/>
</dbReference>
<gene>
    <name evidence="3" type="ORF">PL8927_270267</name>
</gene>
<dbReference type="SUPFAM" id="SSF89260">
    <property type="entry name" value="Collagen-binding domain"/>
    <property type="match status" value="2"/>
</dbReference>
<protein>
    <submittedName>
        <fullName evidence="3">Peptidase S8/S53 subtilisin kexin sedolisin</fullName>
    </submittedName>
</protein>
<dbReference type="InterPro" id="IPR001343">
    <property type="entry name" value="Hemolysn_Ca-bd"/>
</dbReference>
<comment type="caution">
    <text evidence="3">The sequence shown here is derived from an EMBL/GenBank/DDBJ whole genome shotgun (WGS) entry which is preliminary data.</text>
</comment>
<name>A0A7Z9BHV9_9CYAN</name>
<dbReference type="InterPro" id="IPR011049">
    <property type="entry name" value="Serralysin-like_metalloprot_C"/>
</dbReference>
<evidence type="ECO:0000256" key="2">
    <source>
        <dbReference type="ARBA" id="ARBA00022525"/>
    </source>
</evidence>
<dbReference type="Gene3D" id="2.150.10.10">
    <property type="entry name" value="Serralysin-like metalloprotease, C-terminal"/>
    <property type="match status" value="2"/>
</dbReference>
<dbReference type="AlphaFoldDB" id="A0A7Z9BHV9"/>
<comment type="subcellular location">
    <subcellularLocation>
        <location evidence="1">Secreted</location>
    </subcellularLocation>
</comment>
<reference evidence="3" key="1">
    <citation type="submission" date="2019-10" db="EMBL/GenBank/DDBJ databases">
        <authorList>
            <consortium name="Genoscope - CEA"/>
            <person name="William W."/>
        </authorList>
    </citation>
    <scope>NUCLEOTIDE SEQUENCE [LARGE SCALE GENOMIC DNA]</scope>
    <source>
        <strain evidence="3">BBR_PRJEB10992</strain>
    </source>
</reference>
<evidence type="ECO:0000313" key="4">
    <source>
        <dbReference type="Proteomes" id="UP000184550"/>
    </source>
</evidence>
<dbReference type="PANTHER" id="PTHR38340:SF1">
    <property type="entry name" value="S-LAYER PROTEIN"/>
    <property type="match status" value="1"/>
</dbReference>
<evidence type="ECO:0000256" key="1">
    <source>
        <dbReference type="ARBA" id="ARBA00004613"/>
    </source>
</evidence>
<dbReference type="Gene3D" id="2.60.120.380">
    <property type="match status" value="2"/>
</dbReference>
<dbReference type="PRINTS" id="PR00313">
    <property type="entry name" value="CABNDNGRPT"/>
</dbReference>
<organism evidence="3 4">
    <name type="scientific">Planktothrix serta PCC 8927</name>
    <dbReference type="NCBI Taxonomy" id="671068"/>
    <lineage>
        <taxon>Bacteria</taxon>
        <taxon>Bacillati</taxon>
        <taxon>Cyanobacteriota</taxon>
        <taxon>Cyanophyceae</taxon>
        <taxon>Oscillatoriophycideae</taxon>
        <taxon>Oscillatoriales</taxon>
        <taxon>Microcoleaceae</taxon>
        <taxon>Planktothrix</taxon>
    </lineage>
</organism>
<keyword evidence="2" id="KW-0964">Secreted</keyword>
<dbReference type="InterPro" id="IPR050557">
    <property type="entry name" value="RTX_toxin/Mannuronan_C5-epim"/>
</dbReference>